<protein>
    <recommendedName>
        <fullName evidence="3">Reverse transcriptase Ty1/copia-type domain-containing protein</fullName>
    </recommendedName>
</protein>
<dbReference type="Gramene" id="Solyc03g093945.1.1">
    <property type="protein sequence ID" value="Solyc03g093945.1.1"/>
    <property type="gene ID" value="Solyc03g093945.1"/>
</dbReference>
<dbReference type="PANTHER" id="PTHR11439:SF505">
    <property type="entry name" value="REVERSE TRANSCRIPTASE TY1_COPIA-TYPE DOMAIN-CONTAINING PROTEIN"/>
    <property type="match status" value="1"/>
</dbReference>
<evidence type="ECO:0008006" key="3">
    <source>
        <dbReference type="Google" id="ProtNLM"/>
    </source>
</evidence>
<reference evidence="1" key="2">
    <citation type="submission" date="2019-01" db="UniProtKB">
        <authorList>
            <consortium name="EnsemblPlants"/>
        </authorList>
    </citation>
    <scope>IDENTIFICATION</scope>
    <source>
        <strain evidence="1">cv. Heinz 1706</strain>
    </source>
</reference>
<proteinExistence type="predicted"/>
<dbReference type="STRING" id="4081.A0A3Q7FNX0"/>
<accession>A0A3Q7FNX0</accession>
<dbReference type="Proteomes" id="UP000004994">
    <property type="component" value="Chromosome 3"/>
</dbReference>
<evidence type="ECO:0000313" key="2">
    <source>
        <dbReference type="Proteomes" id="UP000004994"/>
    </source>
</evidence>
<reference evidence="1" key="1">
    <citation type="journal article" date="2012" name="Nature">
        <title>The tomato genome sequence provides insights into fleshy fruit evolution.</title>
        <authorList>
            <consortium name="Tomato Genome Consortium"/>
        </authorList>
    </citation>
    <scope>NUCLEOTIDE SEQUENCE [LARGE SCALE GENOMIC DNA]</scope>
    <source>
        <strain evidence="1">cv. Heinz 1706</strain>
    </source>
</reference>
<dbReference type="EnsemblPlants" id="Solyc03g093945.1.1">
    <property type="protein sequence ID" value="Solyc03g093945.1.1"/>
    <property type="gene ID" value="Solyc03g093945.1"/>
</dbReference>
<dbReference type="AlphaFoldDB" id="A0A3Q7FNX0"/>
<evidence type="ECO:0000313" key="1">
    <source>
        <dbReference type="EnsemblPlants" id="Solyc03g093945.1.1"/>
    </source>
</evidence>
<sequence length="230" mass="26266">MCGETNNFVHDEVLNDDTLIEVTTNHVSSNTDTQTTESTVPIFSLRLDTSTLANAPLVPRRSTSPLHTPIYVDNIILTGIDIDEITSLKMFFHDQFRIKNLGRLHYFLVLEILYRENGIIGSLIFSLIREEYDIYVQHLSQFMQSPREPHLKAAYHVLRYLQQDPTLGIIISNNSDLTFSAYCDSDWTSCPDSKKSMSGIWFSWSKKQPTLSLSSAEAKYRVVRQVVGEI</sequence>
<name>A0A3Q7FNX0_SOLLC</name>
<dbReference type="PANTHER" id="PTHR11439">
    <property type="entry name" value="GAG-POL-RELATED RETROTRANSPOSON"/>
    <property type="match status" value="1"/>
</dbReference>
<organism evidence="1">
    <name type="scientific">Solanum lycopersicum</name>
    <name type="common">Tomato</name>
    <name type="synonym">Lycopersicon esculentum</name>
    <dbReference type="NCBI Taxonomy" id="4081"/>
    <lineage>
        <taxon>Eukaryota</taxon>
        <taxon>Viridiplantae</taxon>
        <taxon>Streptophyta</taxon>
        <taxon>Embryophyta</taxon>
        <taxon>Tracheophyta</taxon>
        <taxon>Spermatophyta</taxon>
        <taxon>Magnoliopsida</taxon>
        <taxon>eudicotyledons</taxon>
        <taxon>Gunneridae</taxon>
        <taxon>Pentapetalae</taxon>
        <taxon>asterids</taxon>
        <taxon>lamiids</taxon>
        <taxon>Solanales</taxon>
        <taxon>Solanaceae</taxon>
        <taxon>Solanoideae</taxon>
        <taxon>Solaneae</taxon>
        <taxon>Solanum</taxon>
        <taxon>Solanum subgen. Lycopersicon</taxon>
    </lineage>
</organism>
<dbReference type="InParanoid" id="A0A3Q7FNX0"/>
<keyword evidence="2" id="KW-1185">Reference proteome</keyword>